<name>A0A2S8SP44_9BACT</name>
<reference evidence="2 3" key="1">
    <citation type="journal article" date="2018" name="Syst. Appl. Microbiol.">
        <title>Abditibacterium utsteinense sp. nov., the first cultivated member of candidate phylum FBP, isolated from ice-free Antarctic soil samples.</title>
        <authorList>
            <person name="Tahon G."/>
            <person name="Tytgat B."/>
            <person name="Lebbe L."/>
            <person name="Carlier A."/>
            <person name="Willems A."/>
        </authorList>
    </citation>
    <scope>NUCLEOTIDE SEQUENCE [LARGE SCALE GENOMIC DNA]</scope>
    <source>
        <strain evidence="2 3">LMG 29911</strain>
    </source>
</reference>
<evidence type="ECO:0000313" key="3">
    <source>
        <dbReference type="Proteomes" id="UP000237684"/>
    </source>
</evidence>
<dbReference type="Proteomes" id="UP000237684">
    <property type="component" value="Unassembled WGS sequence"/>
</dbReference>
<accession>A0A2S8SP44</accession>
<dbReference type="EMBL" id="NIGF01000029">
    <property type="protein sequence ID" value="PQV62561.1"/>
    <property type="molecule type" value="Genomic_DNA"/>
</dbReference>
<evidence type="ECO:0000313" key="2">
    <source>
        <dbReference type="EMBL" id="PQV62561.1"/>
    </source>
</evidence>
<dbReference type="RefSeq" id="WP_106381300.1">
    <property type="nucleotide sequence ID" value="NZ_NIGF01000029.1"/>
</dbReference>
<proteinExistence type="predicted"/>
<feature type="signal peptide" evidence="1">
    <location>
        <begin position="1"/>
        <end position="18"/>
    </location>
</feature>
<dbReference type="InParanoid" id="A0A2S8SP44"/>
<feature type="chain" id="PRO_5015647261" evidence="1">
    <location>
        <begin position="19"/>
        <end position="339"/>
    </location>
</feature>
<sequence length="339" mass="38738">MRKYLLLSAVLLAAPAHAQVLGYFGPDNTTEAGIKNERYGAKYEVVTHDPQGRAPYDQARLWWSNLPWDGNDQPYVRATQSINIVGRNRSKLISLTAQLRAQANAKPQDTLAFYKWMVASWHLSRNQTRREGEKWLIPVADRVFRLNVPHSYKYARFAFLVMAFTKPTPALQPLGDRLLRRAPKDEAVRLFQVGIVAGKAFNPKLRSLAQKEALAHLAVLHRQSPNNPLVDREEGNTWSYFRSNNDFSIPVAQKAATAYKRYLAKAPNAPESASLRREILELDRVVEFSRWYQASVLAIVNDKPRPQVPSSFRKRSAETKEWFETQIKAEAARRKKKNG</sequence>
<dbReference type="AlphaFoldDB" id="A0A2S8SP44"/>
<keyword evidence="1" id="KW-0732">Signal</keyword>
<comment type="caution">
    <text evidence="2">The sequence shown here is derived from an EMBL/GenBank/DDBJ whole genome shotgun (WGS) entry which is preliminary data.</text>
</comment>
<organism evidence="2 3">
    <name type="scientific">Abditibacterium utsteinense</name>
    <dbReference type="NCBI Taxonomy" id="1960156"/>
    <lineage>
        <taxon>Bacteria</taxon>
        <taxon>Pseudomonadati</taxon>
        <taxon>Abditibacteriota</taxon>
        <taxon>Abditibacteriia</taxon>
        <taxon>Abditibacteriales</taxon>
        <taxon>Abditibacteriaceae</taxon>
        <taxon>Abditibacterium</taxon>
    </lineage>
</organism>
<evidence type="ECO:0000256" key="1">
    <source>
        <dbReference type="SAM" id="SignalP"/>
    </source>
</evidence>
<protein>
    <submittedName>
        <fullName evidence="2">Uncharacterized protein</fullName>
    </submittedName>
</protein>
<gene>
    <name evidence="2" type="ORF">B1R32_12922</name>
</gene>
<keyword evidence="3" id="KW-1185">Reference proteome</keyword>